<feature type="domain" description="Tyr recombinase" evidence="6">
    <location>
        <begin position="177"/>
        <end position="458"/>
    </location>
</feature>
<dbReference type="InterPro" id="IPR010998">
    <property type="entry name" value="Integrase_recombinase_N"/>
</dbReference>
<dbReference type="PANTHER" id="PTHR30349:SF64">
    <property type="entry name" value="PROPHAGE INTEGRASE INTD-RELATED"/>
    <property type="match status" value="1"/>
</dbReference>
<evidence type="ECO:0000259" key="6">
    <source>
        <dbReference type="PROSITE" id="PS51898"/>
    </source>
</evidence>
<dbReference type="InterPro" id="IPR050090">
    <property type="entry name" value="Tyrosine_recombinase_XerCD"/>
</dbReference>
<keyword evidence="4" id="KW-0233">DNA recombination</keyword>
<evidence type="ECO:0000256" key="1">
    <source>
        <dbReference type="ARBA" id="ARBA00008857"/>
    </source>
</evidence>
<dbReference type="InterPro" id="IPR011010">
    <property type="entry name" value="DNA_brk_join_enz"/>
</dbReference>
<dbReference type="PROSITE" id="PS51900">
    <property type="entry name" value="CB"/>
    <property type="match status" value="1"/>
</dbReference>
<dbReference type="SUPFAM" id="SSF47823">
    <property type="entry name" value="lambda integrase-like, N-terminal domain"/>
    <property type="match status" value="1"/>
</dbReference>
<dbReference type="InterPro" id="IPR013762">
    <property type="entry name" value="Integrase-like_cat_sf"/>
</dbReference>
<name>A0ABQ0KGK0_MYCNV</name>
<dbReference type="Pfam" id="PF00589">
    <property type="entry name" value="Phage_integrase"/>
    <property type="match status" value="1"/>
</dbReference>
<keyword evidence="9" id="KW-1185">Reference proteome</keyword>
<organism evidence="8 9">
    <name type="scientific">Mycolicibacterium novocastrense</name>
    <name type="common">Mycobacterium novocastrense</name>
    <dbReference type="NCBI Taxonomy" id="59813"/>
    <lineage>
        <taxon>Bacteria</taxon>
        <taxon>Bacillati</taxon>
        <taxon>Actinomycetota</taxon>
        <taxon>Actinomycetes</taxon>
        <taxon>Mycobacteriales</taxon>
        <taxon>Mycobacteriaceae</taxon>
        <taxon>Mycolicibacterium</taxon>
    </lineage>
</organism>
<dbReference type="Gene3D" id="1.10.150.130">
    <property type="match status" value="1"/>
</dbReference>
<dbReference type="InterPro" id="IPR044068">
    <property type="entry name" value="CB"/>
</dbReference>
<feature type="domain" description="Core-binding (CB)" evidence="7">
    <location>
        <begin position="49"/>
        <end position="132"/>
    </location>
</feature>
<dbReference type="Pfam" id="PF02899">
    <property type="entry name" value="Phage_int_SAM_1"/>
    <property type="match status" value="1"/>
</dbReference>
<dbReference type="InterPro" id="IPR002104">
    <property type="entry name" value="Integrase_catalytic"/>
</dbReference>
<accession>A0ABQ0KGK0</accession>
<dbReference type="InterPro" id="IPR004107">
    <property type="entry name" value="Integrase_SAM-like_N"/>
</dbReference>
<evidence type="ECO:0000256" key="2">
    <source>
        <dbReference type="ARBA" id="ARBA00022908"/>
    </source>
</evidence>
<dbReference type="CDD" id="cd00397">
    <property type="entry name" value="DNA_BRE_C"/>
    <property type="match status" value="1"/>
</dbReference>
<dbReference type="Proteomes" id="UP000069773">
    <property type="component" value="Unassembled WGS sequence"/>
</dbReference>
<evidence type="ECO:0000313" key="9">
    <source>
        <dbReference type="Proteomes" id="UP000069773"/>
    </source>
</evidence>
<keyword evidence="2" id="KW-0229">DNA integration</keyword>
<sequence>MLMYKTSPVRALGAPGLGGDEAQVLRRAGVGDGLPFLLGPDGSYDLELNRFVRELDGWGVRSEHTREAYARDLMLFGRFLHEHRGGRSIWDAGQDDLRAYKRARRRTKGFTVSASTWNRFIAALDKWVKWAIHEELIEAQPFRMVEKTVLTPRGLVRVLFNAEREVEDSAGPVRFLAYEDYLVWRDVGLRGQLPDGSPDPSWRGRHGERNAVFADLLVCTGMRLREASSLLVTEVPPLAQRRLTGDLNLPATITKRSRPRTVFVSRRVLRDLHHYVDIERDELVERRRAAGAYGCTDAWMGVRSAGKTALTLVEDGRSRPYSRVTIEERQRLCRVGDDGPGGPLWLWLGEDGLPLSRSTWQAVFRRANERCARFGLDLVVHPHALRHTFAVHMLGLLLRQTVRALRMEPGETLMSQQVKRLLVGDPLRKLQLLLGHRQRETVFVYLDVLDEAQEIVLSALREWDEQAEALSRVRLEDGAAA</sequence>
<dbReference type="SUPFAM" id="SSF56349">
    <property type="entry name" value="DNA breaking-rejoining enzymes"/>
    <property type="match status" value="1"/>
</dbReference>
<dbReference type="Gene3D" id="1.10.443.10">
    <property type="entry name" value="Intergrase catalytic core"/>
    <property type="match status" value="1"/>
</dbReference>
<dbReference type="PANTHER" id="PTHR30349">
    <property type="entry name" value="PHAGE INTEGRASE-RELATED"/>
    <property type="match status" value="1"/>
</dbReference>
<dbReference type="PROSITE" id="PS51898">
    <property type="entry name" value="TYR_RECOMBINASE"/>
    <property type="match status" value="1"/>
</dbReference>
<protein>
    <submittedName>
        <fullName evidence="8">Site-specific recombinase XerD</fullName>
    </submittedName>
</protein>
<evidence type="ECO:0000256" key="4">
    <source>
        <dbReference type="ARBA" id="ARBA00023172"/>
    </source>
</evidence>
<evidence type="ECO:0000259" key="7">
    <source>
        <dbReference type="PROSITE" id="PS51900"/>
    </source>
</evidence>
<dbReference type="EMBL" id="BCTA01000023">
    <property type="protein sequence ID" value="GAT08502.1"/>
    <property type="molecule type" value="Genomic_DNA"/>
</dbReference>
<comment type="caution">
    <text evidence="8">The sequence shown here is derived from an EMBL/GenBank/DDBJ whole genome shotgun (WGS) entry which is preliminary data.</text>
</comment>
<proteinExistence type="inferred from homology"/>
<reference evidence="8 9" key="1">
    <citation type="journal article" date="2016" name="Genome Announc.">
        <title>Draft Genome Sequences of Five Rapidly Growing Mycobacterium Species, M. thermoresistibile, M. fortuitum subsp. acetamidolyticum, M. canariasense, M. brisbanense, and M. novocastrense.</title>
        <authorList>
            <person name="Katahira K."/>
            <person name="Ogura Y."/>
            <person name="Gotoh Y."/>
            <person name="Hayashi T."/>
        </authorList>
    </citation>
    <scope>NUCLEOTIDE SEQUENCE [LARGE SCALE GENOMIC DNA]</scope>
    <source>
        <strain evidence="8 9">JCM18114</strain>
    </source>
</reference>
<evidence type="ECO:0000256" key="5">
    <source>
        <dbReference type="PROSITE-ProRule" id="PRU01248"/>
    </source>
</evidence>
<comment type="similarity">
    <text evidence="1">Belongs to the 'phage' integrase family.</text>
</comment>
<evidence type="ECO:0000313" key="8">
    <source>
        <dbReference type="EMBL" id="GAT08502.1"/>
    </source>
</evidence>
<evidence type="ECO:0000256" key="3">
    <source>
        <dbReference type="ARBA" id="ARBA00023125"/>
    </source>
</evidence>
<gene>
    <name evidence="8" type="ORF">RMCN_1635</name>
</gene>
<keyword evidence="3 5" id="KW-0238">DNA-binding</keyword>